<reference evidence="2 3" key="1">
    <citation type="submission" date="2017-04" db="EMBL/GenBank/DDBJ databases">
        <title>The complete genome sequence of Streptomyces albolongus YIM 101047, the producer of novel bafilomycins and novel odoriferous sesquiterpenoids.</title>
        <authorList>
            <person name="Yin M."/>
            <person name="Jiang Y."/>
        </authorList>
    </citation>
    <scope>NUCLEOTIDE SEQUENCE [LARGE SCALE GENOMIC DNA]</scope>
    <source>
        <strain evidence="2 3">YIM 101047</strain>
    </source>
</reference>
<gene>
    <name evidence="2" type="ORF">B7C62_02300</name>
</gene>
<evidence type="ECO:0000313" key="2">
    <source>
        <dbReference type="EMBL" id="ARF71212.1"/>
    </source>
</evidence>
<keyword evidence="3" id="KW-1185">Reference proteome</keyword>
<feature type="compositionally biased region" description="Low complexity" evidence="1">
    <location>
        <begin position="135"/>
        <end position="149"/>
    </location>
</feature>
<dbReference type="KEGG" id="kab:B7C62_02300"/>
<sequence>MDLAPLTPLYERPGPWASAYLDTSFADEATLSRRELKGRQTSEELAAQGADEETCRAVRRAIGSYAYGQTPGRAVFAAHGEVVFEPVLALPPPDESSAVWGPLPHVAPLPELTPDEPDTLVVGSTGPAPTSHSVRPPAAAPRARSRAATRPPPTGPSATSS</sequence>
<evidence type="ECO:0000256" key="1">
    <source>
        <dbReference type="SAM" id="MobiDB-lite"/>
    </source>
</evidence>
<dbReference type="AlphaFoldDB" id="A0ABC8BLN2"/>
<evidence type="ECO:0000313" key="3">
    <source>
        <dbReference type="Proteomes" id="UP000192251"/>
    </source>
</evidence>
<accession>A0ABC8BLN2</accession>
<dbReference type="Proteomes" id="UP000192251">
    <property type="component" value="Chromosome"/>
</dbReference>
<protein>
    <submittedName>
        <fullName evidence="2">Uncharacterized protein</fullName>
    </submittedName>
</protein>
<name>A0ABC8BLN2_9ACTN</name>
<proteinExistence type="predicted"/>
<feature type="region of interest" description="Disordered" evidence="1">
    <location>
        <begin position="91"/>
        <end position="161"/>
    </location>
</feature>
<organism evidence="2 3">
    <name type="scientific">Kitasatospora albolonga</name>
    <dbReference type="NCBI Taxonomy" id="68173"/>
    <lineage>
        <taxon>Bacteria</taxon>
        <taxon>Bacillati</taxon>
        <taxon>Actinomycetota</taxon>
        <taxon>Actinomycetes</taxon>
        <taxon>Kitasatosporales</taxon>
        <taxon>Streptomycetaceae</taxon>
        <taxon>Kitasatospora</taxon>
    </lineage>
</organism>
<dbReference type="EMBL" id="CP020563">
    <property type="protein sequence ID" value="ARF71212.1"/>
    <property type="molecule type" value="Genomic_DNA"/>
</dbReference>
<dbReference type="RefSeq" id="WP_084744566.1">
    <property type="nucleotide sequence ID" value="NZ_CP020563.1"/>
</dbReference>